<proteinExistence type="predicted"/>
<evidence type="ECO:0000313" key="1">
    <source>
        <dbReference type="EMBL" id="KDQ64385.1"/>
    </source>
</evidence>
<accession>A0A067QE08</accession>
<reference evidence="2" key="1">
    <citation type="journal article" date="2014" name="Proc. Natl. Acad. Sci. U.S.A.">
        <title>Extensive sampling of basidiomycete genomes demonstrates inadequacy of the white-rot/brown-rot paradigm for wood decay fungi.</title>
        <authorList>
            <person name="Riley R."/>
            <person name="Salamov A.A."/>
            <person name="Brown D.W."/>
            <person name="Nagy L.G."/>
            <person name="Floudas D."/>
            <person name="Held B.W."/>
            <person name="Levasseur A."/>
            <person name="Lombard V."/>
            <person name="Morin E."/>
            <person name="Otillar R."/>
            <person name="Lindquist E.A."/>
            <person name="Sun H."/>
            <person name="LaButti K.M."/>
            <person name="Schmutz J."/>
            <person name="Jabbour D."/>
            <person name="Luo H."/>
            <person name="Baker S.E."/>
            <person name="Pisabarro A.G."/>
            <person name="Walton J.D."/>
            <person name="Blanchette R.A."/>
            <person name="Henrissat B."/>
            <person name="Martin F."/>
            <person name="Cullen D."/>
            <person name="Hibbett D.S."/>
            <person name="Grigoriev I.V."/>
        </authorList>
    </citation>
    <scope>NUCLEOTIDE SEQUENCE [LARGE SCALE GENOMIC DNA]</scope>
    <source>
        <strain evidence="2">MUCL 33604</strain>
    </source>
</reference>
<dbReference type="HOGENOM" id="CLU_1722636_0_0_1"/>
<keyword evidence="2" id="KW-1185">Reference proteome</keyword>
<sequence length="152" mass="16983">MAISSGLGLPSTPSTRLKDLMNLLGIHMGCPHFDAISAFRAYLFSTLPFEPPSYWSQHRHPHLHTSNHLFAFALHTCWGLVQGETKAALSPQLKVLCSFPILFLRLCGETSCFDCSVLIPHEHSMESGIPPVEMCCMLSVWTFMFRQLGAFT</sequence>
<gene>
    <name evidence="1" type="ORF">JAAARDRAFT_224572</name>
</gene>
<evidence type="ECO:0000313" key="2">
    <source>
        <dbReference type="Proteomes" id="UP000027265"/>
    </source>
</evidence>
<dbReference type="EMBL" id="KL197709">
    <property type="protein sequence ID" value="KDQ64385.1"/>
    <property type="molecule type" value="Genomic_DNA"/>
</dbReference>
<dbReference type="AlphaFoldDB" id="A0A067QE08"/>
<name>A0A067QE08_9AGAM</name>
<dbReference type="Proteomes" id="UP000027265">
    <property type="component" value="Unassembled WGS sequence"/>
</dbReference>
<organism evidence="1 2">
    <name type="scientific">Jaapia argillacea MUCL 33604</name>
    <dbReference type="NCBI Taxonomy" id="933084"/>
    <lineage>
        <taxon>Eukaryota</taxon>
        <taxon>Fungi</taxon>
        <taxon>Dikarya</taxon>
        <taxon>Basidiomycota</taxon>
        <taxon>Agaricomycotina</taxon>
        <taxon>Agaricomycetes</taxon>
        <taxon>Agaricomycetidae</taxon>
        <taxon>Jaapiales</taxon>
        <taxon>Jaapiaceae</taxon>
        <taxon>Jaapia</taxon>
    </lineage>
</organism>
<protein>
    <submittedName>
        <fullName evidence="1">Uncharacterized protein</fullName>
    </submittedName>
</protein>
<dbReference type="InParanoid" id="A0A067QE08"/>